<dbReference type="SUPFAM" id="SSF51905">
    <property type="entry name" value="FAD/NAD(P)-binding domain"/>
    <property type="match status" value="1"/>
</dbReference>
<dbReference type="PANTHER" id="PTHR10742:SF416">
    <property type="entry name" value="SPERMINE OXIDASE"/>
    <property type="match status" value="1"/>
</dbReference>
<feature type="non-terminal residue" evidence="2">
    <location>
        <position position="1"/>
    </location>
</feature>
<dbReference type="EMBL" id="JAHWGI010000058">
    <property type="protein sequence ID" value="KAK3908490.1"/>
    <property type="molecule type" value="Genomic_DNA"/>
</dbReference>
<sequence length="582" mass="64976">YGVSEIHHHAPREVRMSCPRLLHVGADSSRQQQTSNSQTFTPNLLFSGNAKKKMFSRDPNQQNRYFRMVHGALESGWREANRILRDVKTIPFSWQQKKPKKCSVIIIGAGMAGLGAARELVAAGVTDIVILEAQGGAGGRVCTLPVEASHIELGAQWIHGEDNPIYQIACKQNLLSNTTSHEGLGPYLRLDGTELCSSLVAHVSHKISCILEDCEEFVESTENYPQSVGQYLRDRFQEYLDSCEDDTTQDKLLKWELFHWHLRFQEIDNSCSDLNLLSARDWGKYKFTGGDDCINLSNGYNSVIDALIQDLPDKIIHYNSPVKSVVWEKKVSCNSVASLFPVTVICEDGSSISASHVIVTCSIGFLKANHQTMFQPHLPNSLTSVIEAIGFGVVDKVFLFYNEPWWDSKQQAFQIVRNTGDEIDTKSMQADWWLKDFTGFDVLSHNPAILLAWVGGDGAAYMEELDEDVVGLHCTNLLRKCAKNPEIPLPKFIKRSTWFSNPYIRGGYSHTTSTCDKIGCGPKDLAVPVYTEVGTSKKHPVILLAGEASHESHFSTTHGAFESGQLQARKILNYQRESCLDC</sequence>
<dbReference type="Gene3D" id="3.90.660.10">
    <property type="match status" value="1"/>
</dbReference>
<evidence type="ECO:0000313" key="2">
    <source>
        <dbReference type="EMBL" id="KAK3908490.1"/>
    </source>
</evidence>
<feature type="domain" description="Amine oxidase" evidence="1">
    <location>
        <begin position="111"/>
        <end position="572"/>
    </location>
</feature>
<dbReference type="AlphaFoldDB" id="A0AAE1GV94"/>
<name>A0AAE1GV94_9NEOP</name>
<gene>
    <name evidence="2" type="ORF">KUF71_018918</name>
</gene>
<reference evidence="2" key="1">
    <citation type="submission" date="2021-07" db="EMBL/GenBank/DDBJ databases">
        <authorList>
            <person name="Catto M.A."/>
            <person name="Jacobson A."/>
            <person name="Kennedy G."/>
            <person name="Labadie P."/>
            <person name="Hunt B.G."/>
            <person name="Srinivasan R."/>
        </authorList>
    </citation>
    <scope>NUCLEOTIDE SEQUENCE</scope>
    <source>
        <strain evidence="2">PL_HMW_Pooled</strain>
        <tissue evidence="2">Head</tissue>
    </source>
</reference>
<dbReference type="InterPro" id="IPR036188">
    <property type="entry name" value="FAD/NAD-bd_sf"/>
</dbReference>
<reference evidence="2" key="2">
    <citation type="journal article" date="2023" name="BMC Genomics">
        <title>Pest status, molecular evolution, and epigenetic factors derived from the genome assembly of Frankliniella fusca, a thysanopteran phytovirus vector.</title>
        <authorList>
            <person name="Catto M.A."/>
            <person name="Labadie P.E."/>
            <person name="Jacobson A.L."/>
            <person name="Kennedy G.G."/>
            <person name="Srinivasan R."/>
            <person name="Hunt B.G."/>
        </authorList>
    </citation>
    <scope>NUCLEOTIDE SEQUENCE</scope>
    <source>
        <strain evidence="2">PL_HMW_Pooled</strain>
    </source>
</reference>
<dbReference type="SUPFAM" id="SSF54373">
    <property type="entry name" value="FAD-linked reductases, C-terminal domain"/>
    <property type="match status" value="1"/>
</dbReference>
<dbReference type="PANTHER" id="PTHR10742">
    <property type="entry name" value="FLAVIN MONOAMINE OXIDASE"/>
    <property type="match status" value="1"/>
</dbReference>
<dbReference type="InterPro" id="IPR050281">
    <property type="entry name" value="Flavin_monoamine_oxidase"/>
</dbReference>
<accession>A0AAE1GV94</accession>
<organism evidence="2 3">
    <name type="scientific">Frankliniella fusca</name>
    <dbReference type="NCBI Taxonomy" id="407009"/>
    <lineage>
        <taxon>Eukaryota</taxon>
        <taxon>Metazoa</taxon>
        <taxon>Ecdysozoa</taxon>
        <taxon>Arthropoda</taxon>
        <taxon>Hexapoda</taxon>
        <taxon>Insecta</taxon>
        <taxon>Pterygota</taxon>
        <taxon>Neoptera</taxon>
        <taxon>Paraneoptera</taxon>
        <taxon>Thysanoptera</taxon>
        <taxon>Terebrantia</taxon>
        <taxon>Thripoidea</taxon>
        <taxon>Thripidae</taxon>
        <taxon>Frankliniella</taxon>
    </lineage>
</organism>
<dbReference type="Pfam" id="PF01593">
    <property type="entry name" value="Amino_oxidase"/>
    <property type="match status" value="1"/>
</dbReference>
<comment type="caution">
    <text evidence="2">The sequence shown here is derived from an EMBL/GenBank/DDBJ whole genome shotgun (WGS) entry which is preliminary data.</text>
</comment>
<dbReference type="InterPro" id="IPR002937">
    <property type="entry name" value="Amino_oxidase"/>
</dbReference>
<evidence type="ECO:0000259" key="1">
    <source>
        <dbReference type="Pfam" id="PF01593"/>
    </source>
</evidence>
<dbReference type="Proteomes" id="UP001219518">
    <property type="component" value="Unassembled WGS sequence"/>
</dbReference>
<proteinExistence type="predicted"/>
<dbReference type="GO" id="GO:0046592">
    <property type="term" value="F:polyamine oxidase activity"/>
    <property type="evidence" value="ECO:0007669"/>
    <property type="project" value="TreeGrafter"/>
</dbReference>
<dbReference type="Gene3D" id="3.50.50.60">
    <property type="entry name" value="FAD/NAD(P)-binding domain"/>
    <property type="match status" value="1"/>
</dbReference>
<evidence type="ECO:0000313" key="3">
    <source>
        <dbReference type="Proteomes" id="UP001219518"/>
    </source>
</evidence>
<protein>
    <submittedName>
        <fullName evidence="2">Peroxisomal N(1)-acetyl-spermine/spermidine oxidase</fullName>
    </submittedName>
</protein>
<keyword evidence="3" id="KW-1185">Reference proteome</keyword>